<dbReference type="EMBL" id="AEQV01000046">
    <property type="protein sequence ID" value="EGD10011.1"/>
    <property type="molecule type" value="Genomic_DNA"/>
</dbReference>
<organism evidence="1 2">
    <name type="scientific">Xanthomonas vesicatoria ATCC 35937</name>
    <dbReference type="NCBI Taxonomy" id="925775"/>
    <lineage>
        <taxon>Bacteria</taxon>
        <taxon>Pseudomonadati</taxon>
        <taxon>Pseudomonadota</taxon>
        <taxon>Gammaproteobacteria</taxon>
        <taxon>Lysobacterales</taxon>
        <taxon>Lysobacteraceae</taxon>
        <taxon>Xanthomonas</taxon>
    </lineage>
</organism>
<proteinExistence type="predicted"/>
<dbReference type="Proteomes" id="UP000003299">
    <property type="component" value="Unassembled WGS sequence"/>
</dbReference>
<accession>F0BC29</accession>
<reference evidence="1 2" key="1">
    <citation type="journal article" date="2011" name="BMC Genomics">
        <title>Comparative genomics reveals diversity among xanthomonads infecting tomato and pepper.</title>
        <authorList>
            <person name="Potnis N."/>
            <person name="Krasileva K."/>
            <person name="Chow V."/>
            <person name="Almeida N.F."/>
            <person name="Patil P.B."/>
            <person name="Ryan R.P."/>
            <person name="Sharlach M."/>
            <person name="Behlau F."/>
            <person name="Dow J.M."/>
            <person name="Momol M.T."/>
            <person name="White F.F."/>
            <person name="Preston J.F."/>
            <person name="Vinatzer B.A."/>
            <person name="Koebnik R."/>
            <person name="Setubal J.C."/>
            <person name="Norman D.J."/>
            <person name="Staskawicz B.J."/>
            <person name="Jones J.B."/>
        </authorList>
    </citation>
    <scope>NUCLEOTIDE SEQUENCE [LARGE SCALE GENOMIC DNA]</scope>
    <source>
        <strain evidence="1 2">ATCC 35937</strain>
    </source>
</reference>
<protein>
    <submittedName>
        <fullName evidence="1">Uncharacterized protein</fullName>
    </submittedName>
</protein>
<evidence type="ECO:0000313" key="1">
    <source>
        <dbReference type="EMBL" id="EGD10011.1"/>
    </source>
</evidence>
<dbReference type="AlphaFoldDB" id="F0BC29"/>
<evidence type="ECO:0000313" key="2">
    <source>
        <dbReference type="Proteomes" id="UP000003299"/>
    </source>
</evidence>
<sequence length="84" mass="9045">MDAADAVGHLKPQTALVQAELRQQQRPLGISHHPYAAGGMTDDPVDAGLEGMIRLLPVSEMNLQVAHPPQTSRFAHASGQQRRA</sequence>
<gene>
    <name evidence="1" type="ORF">XVE_1653</name>
</gene>
<name>F0BC29_9XANT</name>
<comment type="caution">
    <text evidence="1">The sequence shown here is derived from an EMBL/GenBank/DDBJ whole genome shotgun (WGS) entry which is preliminary data.</text>
</comment>